<dbReference type="GO" id="GO:0006637">
    <property type="term" value="P:acyl-CoA metabolic process"/>
    <property type="evidence" value="ECO:0007669"/>
    <property type="project" value="TreeGrafter"/>
</dbReference>
<dbReference type="InterPro" id="IPR051087">
    <property type="entry name" value="Mitochondrial_ACSM"/>
</dbReference>
<evidence type="ECO:0000259" key="5">
    <source>
        <dbReference type="Pfam" id="PF00501"/>
    </source>
</evidence>
<dbReference type="Gene3D" id="3.30.300.30">
    <property type="match status" value="1"/>
</dbReference>
<keyword evidence="3" id="KW-0547">Nucleotide-binding</keyword>
<evidence type="ECO:0000259" key="6">
    <source>
        <dbReference type="Pfam" id="PF13193"/>
    </source>
</evidence>
<dbReference type="GO" id="GO:0004321">
    <property type="term" value="F:fatty-acyl-CoA synthase activity"/>
    <property type="evidence" value="ECO:0007669"/>
    <property type="project" value="TreeGrafter"/>
</dbReference>
<keyword evidence="8" id="KW-1185">Reference proteome</keyword>
<dbReference type="SUPFAM" id="SSF56801">
    <property type="entry name" value="Acetyl-CoA synthetase-like"/>
    <property type="match status" value="1"/>
</dbReference>
<feature type="domain" description="AMP-dependent synthetase/ligase" evidence="5">
    <location>
        <begin position="39"/>
        <end position="381"/>
    </location>
</feature>
<feature type="domain" description="AMP-binding enzyme C-terminal" evidence="6">
    <location>
        <begin position="443"/>
        <end position="520"/>
    </location>
</feature>
<dbReference type="Pfam" id="PF13193">
    <property type="entry name" value="AMP-binding_C"/>
    <property type="match status" value="1"/>
</dbReference>
<evidence type="ECO:0000256" key="4">
    <source>
        <dbReference type="ARBA" id="ARBA00022840"/>
    </source>
</evidence>
<evidence type="ECO:0000313" key="7">
    <source>
        <dbReference type="EMBL" id="BBD79865.1"/>
    </source>
</evidence>
<evidence type="ECO:0000313" key="8">
    <source>
        <dbReference type="Proteomes" id="UP000270530"/>
    </source>
</evidence>
<comment type="similarity">
    <text evidence="1">Belongs to the ATP-dependent AMP-binding enzyme family.</text>
</comment>
<dbReference type="InterPro" id="IPR042099">
    <property type="entry name" value="ANL_N_sf"/>
</dbReference>
<dbReference type="GO" id="GO:0015645">
    <property type="term" value="F:fatty acid ligase activity"/>
    <property type="evidence" value="ECO:0007669"/>
    <property type="project" value="TreeGrafter"/>
</dbReference>
<protein>
    <submittedName>
        <fullName evidence="7">Acyl-CoA synthetases/AMP-acid ligases</fullName>
    </submittedName>
</protein>
<dbReference type="OrthoDB" id="9803968at2"/>
<evidence type="ECO:0000256" key="1">
    <source>
        <dbReference type="ARBA" id="ARBA00006432"/>
    </source>
</evidence>
<evidence type="ECO:0000256" key="2">
    <source>
        <dbReference type="ARBA" id="ARBA00022598"/>
    </source>
</evidence>
<reference evidence="8" key="1">
    <citation type="submission" date="2018-04" db="EMBL/GenBank/DDBJ databases">
        <authorList>
            <person name="Watanabe M."/>
            <person name="Kojima H."/>
        </authorList>
    </citation>
    <scope>NUCLEOTIDE SEQUENCE [LARGE SCALE GENOMIC DNA]</scope>
    <source>
        <strain evidence="8">Dysh456</strain>
    </source>
</reference>
<dbReference type="RefSeq" id="WP_126537379.1">
    <property type="nucleotide sequence ID" value="NZ_AP018560.1"/>
</dbReference>
<evidence type="ECO:0000256" key="3">
    <source>
        <dbReference type="ARBA" id="ARBA00022741"/>
    </source>
</evidence>
<reference evidence="8" key="2">
    <citation type="submission" date="2018-06" db="EMBL/GenBank/DDBJ databases">
        <title>Genome sequence of Rhodanobacteraceae bacterium strain Dysh456.</title>
        <authorList>
            <person name="Fukui M."/>
        </authorList>
    </citation>
    <scope>NUCLEOTIDE SEQUENCE [LARGE SCALE GENOMIC DNA]</scope>
    <source>
        <strain evidence="8">Dysh456</strain>
    </source>
</reference>
<dbReference type="GO" id="GO:0005524">
    <property type="term" value="F:ATP binding"/>
    <property type="evidence" value="ECO:0007669"/>
    <property type="project" value="UniProtKB-KW"/>
</dbReference>
<dbReference type="PANTHER" id="PTHR43605">
    <property type="entry name" value="ACYL-COENZYME A SYNTHETASE"/>
    <property type="match status" value="1"/>
</dbReference>
<dbReference type="Pfam" id="PF00501">
    <property type="entry name" value="AMP-binding"/>
    <property type="match status" value="1"/>
</dbReference>
<dbReference type="EMBL" id="AP018560">
    <property type="protein sequence ID" value="BBD79865.1"/>
    <property type="molecule type" value="Genomic_DNA"/>
</dbReference>
<dbReference type="KEGG" id="rbd:ALSL_1206"/>
<dbReference type="PANTHER" id="PTHR43605:SF10">
    <property type="entry name" value="ACYL-COA SYNTHETASE MEDIUM CHAIN FAMILY MEMBER 3"/>
    <property type="match status" value="1"/>
</dbReference>
<proteinExistence type="inferred from homology"/>
<dbReference type="PROSITE" id="PS00455">
    <property type="entry name" value="AMP_BINDING"/>
    <property type="match status" value="1"/>
</dbReference>
<dbReference type="GO" id="GO:0006633">
    <property type="term" value="P:fatty acid biosynthetic process"/>
    <property type="evidence" value="ECO:0007669"/>
    <property type="project" value="TreeGrafter"/>
</dbReference>
<keyword evidence="2 7" id="KW-0436">Ligase</keyword>
<dbReference type="Gene3D" id="3.40.50.12780">
    <property type="entry name" value="N-terminal domain of ligase-like"/>
    <property type="match status" value="1"/>
</dbReference>
<dbReference type="FunFam" id="3.30.300.30:FF:000005">
    <property type="entry name" value="Acyl-coenzyme A synthetase ACSM5, mitochondrial"/>
    <property type="match status" value="1"/>
</dbReference>
<name>A0A2Z6E441_9GAMM</name>
<dbReference type="GO" id="GO:0016405">
    <property type="term" value="F:CoA-ligase activity"/>
    <property type="evidence" value="ECO:0007669"/>
    <property type="project" value="UniProtKB-ARBA"/>
</dbReference>
<dbReference type="InterPro" id="IPR025110">
    <property type="entry name" value="AMP-bd_C"/>
</dbReference>
<dbReference type="AlphaFoldDB" id="A0A2Z6E441"/>
<dbReference type="InterPro" id="IPR045851">
    <property type="entry name" value="AMP-bd_C_sf"/>
</dbReference>
<keyword evidence="4" id="KW-0067">ATP-binding</keyword>
<gene>
    <name evidence="7" type="ORF">ALSL_1206</name>
</gene>
<accession>A0A2Z6E441</accession>
<sequence length="544" mass="59015">MSQPAIPAYADYLRDTPFVSPTGPLNAWELCCGRYVGQGREALTWIDTDERIHHVGFDEFDRRSARFANLLAERGIGAGDVVAGLLPRRPELLEVILGTWRVGAAYQPLFTAFGPKAIAHRLTSSGARLVVTVAEQRAKLDEVNGAPPTLTVGSGDMEDYAAAMARQGEWFAPVPRQPEDPFLVMFTSGTTGLPKQLRVPLRAVAAIEGYMRHAVDLREDDVLWNIADPGWAYGLYYGVVGPLLLGHATTFHEGGFTVESCYATIRRLGVTNLLGAPTAYRMLMAAGDAPTAALRGQLRVASSAGEPLNPEVIRWFERVLGTRLHDHYGQTETGMTVCNHHALAHPVRVGSAGFASPGFTVAVLDESLRPLPPGQPGMLAIDVARSPALFFVGYHGQEQDAFRDGWYLTGDTVELNDDGSIAFVGRNDDVITSSGYRIGPFDVESCLVEHPAVAEAAVVGKPDPQRTEIVKAYVVPRAGYAADEALRAALTEHVRTRLSTHAYPREIEFLDALPKTPSGKIQRFLLRQQARAEAEQQAGNTPAG</sequence>
<dbReference type="InterPro" id="IPR000873">
    <property type="entry name" value="AMP-dep_synth/lig_dom"/>
</dbReference>
<dbReference type="Proteomes" id="UP000270530">
    <property type="component" value="Chromosome"/>
</dbReference>
<organism evidence="7 8">
    <name type="scientific">Aerosticca soli</name>
    <dbReference type="NCBI Taxonomy" id="2010829"/>
    <lineage>
        <taxon>Bacteria</taxon>
        <taxon>Pseudomonadati</taxon>
        <taxon>Pseudomonadota</taxon>
        <taxon>Gammaproteobacteria</taxon>
        <taxon>Lysobacterales</taxon>
        <taxon>Rhodanobacteraceae</taxon>
        <taxon>Aerosticca</taxon>
    </lineage>
</organism>
<dbReference type="InterPro" id="IPR020845">
    <property type="entry name" value="AMP-binding_CS"/>
</dbReference>